<dbReference type="AlphaFoldDB" id="A0A917T498"/>
<proteinExistence type="predicted"/>
<organism evidence="2 3">
    <name type="scientific">Nakamurella endophytica</name>
    <dbReference type="NCBI Taxonomy" id="1748367"/>
    <lineage>
        <taxon>Bacteria</taxon>
        <taxon>Bacillati</taxon>
        <taxon>Actinomycetota</taxon>
        <taxon>Actinomycetes</taxon>
        <taxon>Nakamurellales</taxon>
        <taxon>Nakamurellaceae</taxon>
        <taxon>Nakamurella</taxon>
    </lineage>
</organism>
<reference evidence="2" key="1">
    <citation type="journal article" date="2014" name="Int. J. Syst. Evol. Microbiol.">
        <title>Complete genome sequence of Corynebacterium casei LMG S-19264T (=DSM 44701T), isolated from a smear-ripened cheese.</title>
        <authorList>
            <consortium name="US DOE Joint Genome Institute (JGI-PGF)"/>
            <person name="Walter F."/>
            <person name="Albersmeier A."/>
            <person name="Kalinowski J."/>
            <person name="Ruckert C."/>
        </authorList>
    </citation>
    <scope>NUCLEOTIDE SEQUENCE</scope>
    <source>
        <strain evidence="2">CGMCC 4.7308</strain>
    </source>
</reference>
<feature type="compositionally biased region" description="Basic and acidic residues" evidence="1">
    <location>
        <begin position="1"/>
        <end position="15"/>
    </location>
</feature>
<dbReference type="Proteomes" id="UP000655208">
    <property type="component" value="Unassembled WGS sequence"/>
</dbReference>
<evidence type="ECO:0000256" key="1">
    <source>
        <dbReference type="SAM" id="MobiDB-lite"/>
    </source>
</evidence>
<dbReference type="RefSeq" id="WP_188943034.1">
    <property type="nucleotide sequence ID" value="NZ_BMNA01000006.1"/>
</dbReference>
<dbReference type="EMBL" id="BMNA01000006">
    <property type="protein sequence ID" value="GGM08788.1"/>
    <property type="molecule type" value="Genomic_DNA"/>
</dbReference>
<keyword evidence="3" id="KW-1185">Reference proteome</keyword>
<name>A0A917T498_9ACTN</name>
<feature type="compositionally biased region" description="Gly residues" evidence="1">
    <location>
        <begin position="19"/>
        <end position="29"/>
    </location>
</feature>
<evidence type="ECO:0000313" key="2">
    <source>
        <dbReference type="EMBL" id="GGM08788.1"/>
    </source>
</evidence>
<gene>
    <name evidence="2" type="ORF">GCM10011594_30870</name>
</gene>
<sequence>MTALDDDVRTGDRIRPAGGTVGGTAGGTVGGTADDTVGAALGGGAHARLDGAAHPDTSALAGDLEFAHRLGVGAAVAGIQDPALETSRLAGPPAAVEAVAEAAVSSATPFLRAPLLSRIAHALLLHDGTGGRCRTCDVPAPCPTARELTR</sequence>
<feature type="region of interest" description="Disordered" evidence="1">
    <location>
        <begin position="1"/>
        <end position="29"/>
    </location>
</feature>
<evidence type="ECO:0000313" key="3">
    <source>
        <dbReference type="Proteomes" id="UP000655208"/>
    </source>
</evidence>
<protein>
    <submittedName>
        <fullName evidence="2">Uncharacterized protein</fullName>
    </submittedName>
</protein>
<accession>A0A917T498</accession>
<reference evidence="2" key="2">
    <citation type="submission" date="2020-09" db="EMBL/GenBank/DDBJ databases">
        <authorList>
            <person name="Sun Q."/>
            <person name="Zhou Y."/>
        </authorList>
    </citation>
    <scope>NUCLEOTIDE SEQUENCE</scope>
    <source>
        <strain evidence="2">CGMCC 4.7308</strain>
    </source>
</reference>
<comment type="caution">
    <text evidence="2">The sequence shown here is derived from an EMBL/GenBank/DDBJ whole genome shotgun (WGS) entry which is preliminary data.</text>
</comment>